<dbReference type="GO" id="GO:0016491">
    <property type="term" value="F:oxidoreductase activity"/>
    <property type="evidence" value="ECO:0007669"/>
    <property type="project" value="UniProtKB-KW"/>
</dbReference>
<feature type="transmembrane region" description="Helical" evidence="8">
    <location>
        <begin position="307"/>
        <end position="327"/>
    </location>
</feature>
<evidence type="ECO:0000313" key="11">
    <source>
        <dbReference type="Proteomes" id="UP000320184"/>
    </source>
</evidence>
<dbReference type="Proteomes" id="UP000320184">
    <property type="component" value="Unassembled WGS sequence"/>
</dbReference>
<evidence type="ECO:0000256" key="7">
    <source>
        <dbReference type="RuleBase" id="RU000320"/>
    </source>
</evidence>
<dbReference type="PANTHER" id="PTHR42682">
    <property type="entry name" value="HYDROGENASE-4 COMPONENT F"/>
    <property type="match status" value="1"/>
</dbReference>
<dbReference type="InterPro" id="IPR001750">
    <property type="entry name" value="ND/Mrp_TM"/>
</dbReference>
<feature type="domain" description="NADH:quinone oxidoreductase/Mrp antiporter transmembrane" evidence="9">
    <location>
        <begin position="120"/>
        <end position="408"/>
    </location>
</feature>
<dbReference type="PANTHER" id="PTHR42682:SF5">
    <property type="entry name" value="HYDROGENASE-4 COMPONENT F"/>
    <property type="match status" value="1"/>
</dbReference>
<feature type="transmembrane region" description="Helical" evidence="8">
    <location>
        <begin position="364"/>
        <end position="390"/>
    </location>
</feature>
<feature type="transmembrane region" description="Helical" evidence="8">
    <location>
        <begin position="29"/>
        <end position="49"/>
    </location>
</feature>
<feature type="transmembrane region" description="Helical" evidence="8">
    <location>
        <begin position="267"/>
        <end position="287"/>
    </location>
</feature>
<comment type="caution">
    <text evidence="10">The sequence shown here is derived from an EMBL/GenBank/DDBJ whole genome shotgun (WGS) entry which is preliminary data.</text>
</comment>
<dbReference type="InterPro" id="IPR052175">
    <property type="entry name" value="ComplexI-like_HydComp"/>
</dbReference>
<evidence type="ECO:0000256" key="3">
    <source>
        <dbReference type="ARBA" id="ARBA00022692"/>
    </source>
</evidence>
<keyword evidence="4 8" id="KW-1133">Transmembrane helix</keyword>
<evidence type="ECO:0000259" key="9">
    <source>
        <dbReference type="Pfam" id="PF00361"/>
    </source>
</evidence>
<gene>
    <name evidence="10" type="ORF">E6K73_08345</name>
</gene>
<protein>
    <submittedName>
        <fullName evidence="10">Hydrogenase</fullName>
    </submittedName>
</protein>
<keyword evidence="5" id="KW-0560">Oxidoreductase</keyword>
<evidence type="ECO:0000256" key="1">
    <source>
        <dbReference type="ARBA" id="ARBA00004651"/>
    </source>
</evidence>
<sequence>MIVLLLLAVPAAAGALALAAPRVGARAGTVLGVSLLHLVLVGTLWALPAQAGPGAWISVDALGLLALSLVSFTFAAVGCYVVGYLRHPAPRSGAAPARGGRMFAGCLLLLLAAATLVCVSQHMALLWVGLEAVTLSVAPLIYHERNRRSLEAVWKYLVLSSVGIALALLGTFFLATAQEAGTPLLFSDLMRGARTLHPGWLQAAFVFLLLGYGLKMGLAPLHTWKPDTYGEAPSLVGALMAADVTACAFLGLARVTAVAMHAGIGPFVQPLLIGFALLSLGVAATFMLGQRDLKRMLAYSSVEHMGLLALGLGVGGVGSYGAVYHLLNNGLAKAFAFLAVGNIVLATGTARLDGNRALLRRVPLSAGLLLAGLLALTGSPPFGTFLSMLLLVRATWAGPFRWAALLVCALLAVLFVPFAARVLEATYGDHPTAERHREGPWLIGAPLALAGALLVLGLFLPVPLGDRLAAAAVTLGGQRP</sequence>
<dbReference type="AlphaFoldDB" id="A0A538SFR1"/>
<feature type="transmembrane region" description="Helical" evidence="8">
    <location>
        <begin position="334"/>
        <end position="352"/>
    </location>
</feature>
<organism evidence="10 11">
    <name type="scientific">Eiseniibacteriota bacterium</name>
    <dbReference type="NCBI Taxonomy" id="2212470"/>
    <lineage>
        <taxon>Bacteria</taxon>
        <taxon>Candidatus Eiseniibacteriota</taxon>
    </lineage>
</organism>
<evidence type="ECO:0000256" key="4">
    <source>
        <dbReference type="ARBA" id="ARBA00022989"/>
    </source>
</evidence>
<feature type="transmembrane region" description="Helical" evidence="8">
    <location>
        <begin position="402"/>
        <end position="420"/>
    </location>
</feature>
<evidence type="ECO:0000256" key="5">
    <source>
        <dbReference type="ARBA" id="ARBA00023002"/>
    </source>
</evidence>
<feature type="transmembrane region" description="Helical" evidence="8">
    <location>
        <begin position="234"/>
        <end position="255"/>
    </location>
</feature>
<dbReference type="GO" id="GO:0005886">
    <property type="term" value="C:plasma membrane"/>
    <property type="evidence" value="ECO:0007669"/>
    <property type="project" value="UniProtKB-SubCell"/>
</dbReference>
<comment type="subcellular location">
    <subcellularLocation>
        <location evidence="1">Cell membrane</location>
        <topology evidence="1">Multi-pass membrane protein</topology>
    </subcellularLocation>
    <subcellularLocation>
        <location evidence="7">Membrane</location>
        <topology evidence="7">Multi-pass membrane protein</topology>
    </subcellularLocation>
</comment>
<keyword evidence="2" id="KW-1003">Cell membrane</keyword>
<feature type="transmembrane region" description="Helical" evidence="8">
    <location>
        <begin position="61"/>
        <end position="85"/>
    </location>
</feature>
<feature type="transmembrane region" description="Helical" evidence="8">
    <location>
        <begin position="124"/>
        <end position="142"/>
    </location>
</feature>
<evidence type="ECO:0000256" key="2">
    <source>
        <dbReference type="ARBA" id="ARBA00022475"/>
    </source>
</evidence>
<proteinExistence type="predicted"/>
<feature type="transmembrane region" description="Helical" evidence="8">
    <location>
        <begin position="440"/>
        <end position="460"/>
    </location>
</feature>
<name>A0A538SFR1_UNCEI</name>
<feature type="transmembrane region" description="Helical" evidence="8">
    <location>
        <begin position="100"/>
        <end position="119"/>
    </location>
</feature>
<feature type="transmembrane region" description="Helical" evidence="8">
    <location>
        <begin position="196"/>
        <end position="214"/>
    </location>
</feature>
<dbReference type="EMBL" id="VBOT01000104">
    <property type="protein sequence ID" value="TMQ50209.1"/>
    <property type="molecule type" value="Genomic_DNA"/>
</dbReference>
<keyword evidence="3 7" id="KW-0812">Transmembrane</keyword>
<reference evidence="10 11" key="1">
    <citation type="journal article" date="2019" name="Nat. Microbiol.">
        <title>Mediterranean grassland soil C-N compound turnover is dependent on rainfall and depth, and is mediated by genomically divergent microorganisms.</title>
        <authorList>
            <person name="Diamond S."/>
            <person name="Andeer P.F."/>
            <person name="Li Z."/>
            <person name="Crits-Christoph A."/>
            <person name="Burstein D."/>
            <person name="Anantharaman K."/>
            <person name="Lane K.R."/>
            <person name="Thomas B.C."/>
            <person name="Pan C."/>
            <person name="Northen T.R."/>
            <person name="Banfield J.F."/>
        </authorList>
    </citation>
    <scope>NUCLEOTIDE SEQUENCE [LARGE SCALE GENOMIC DNA]</scope>
    <source>
        <strain evidence="10">WS_3</strain>
    </source>
</reference>
<evidence type="ECO:0000313" key="10">
    <source>
        <dbReference type="EMBL" id="TMQ50209.1"/>
    </source>
</evidence>
<dbReference type="Pfam" id="PF00361">
    <property type="entry name" value="Proton_antipo_M"/>
    <property type="match status" value="1"/>
</dbReference>
<evidence type="ECO:0000256" key="6">
    <source>
        <dbReference type="ARBA" id="ARBA00023136"/>
    </source>
</evidence>
<keyword evidence="6 8" id="KW-0472">Membrane</keyword>
<feature type="transmembrane region" description="Helical" evidence="8">
    <location>
        <begin position="154"/>
        <end position="175"/>
    </location>
</feature>
<accession>A0A538SFR1</accession>
<evidence type="ECO:0000256" key="8">
    <source>
        <dbReference type="SAM" id="Phobius"/>
    </source>
</evidence>